<evidence type="ECO:0000256" key="4">
    <source>
        <dbReference type="ARBA" id="ARBA00022729"/>
    </source>
</evidence>
<dbReference type="EMBL" id="BMRB01000002">
    <property type="protein sequence ID" value="GGS28153.1"/>
    <property type="molecule type" value="Genomic_DNA"/>
</dbReference>
<reference evidence="8" key="1">
    <citation type="journal article" date="2014" name="Int. J. Syst. Evol. Microbiol.">
        <title>Complete genome sequence of Corynebacterium casei LMG S-19264T (=DSM 44701T), isolated from a smear-ripened cheese.</title>
        <authorList>
            <consortium name="US DOE Joint Genome Institute (JGI-PGF)"/>
            <person name="Walter F."/>
            <person name="Albersmeier A."/>
            <person name="Kalinowski J."/>
            <person name="Ruckert C."/>
        </authorList>
    </citation>
    <scope>NUCLEOTIDE SEQUENCE</scope>
    <source>
        <strain evidence="8">JCM 3276</strain>
    </source>
</reference>
<dbReference type="InterPro" id="IPR039424">
    <property type="entry name" value="SBP_5"/>
</dbReference>
<keyword evidence="9" id="KW-1185">Reference proteome</keyword>
<evidence type="ECO:0000313" key="9">
    <source>
        <dbReference type="Proteomes" id="UP000660680"/>
    </source>
</evidence>
<dbReference type="PANTHER" id="PTHR30290">
    <property type="entry name" value="PERIPLASMIC BINDING COMPONENT OF ABC TRANSPORTER"/>
    <property type="match status" value="1"/>
</dbReference>
<feature type="signal peptide" evidence="6">
    <location>
        <begin position="1"/>
        <end position="20"/>
    </location>
</feature>
<gene>
    <name evidence="8" type="ORF">GCM10010171_21310</name>
</gene>
<dbReference type="PIRSF" id="PIRSF002741">
    <property type="entry name" value="MppA"/>
    <property type="match status" value="1"/>
</dbReference>
<keyword evidence="5" id="KW-1133">Transmembrane helix</keyword>
<evidence type="ECO:0000256" key="2">
    <source>
        <dbReference type="ARBA" id="ARBA00005695"/>
    </source>
</evidence>
<feature type="chain" id="PRO_5037755345" evidence="6">
    <location>
        <begin position="21"/>
        <end position="586"/>
    </location>
</feature>
<dbReference type="InterPro" id="IPR000914">
    <property type="entry name" value="SBP_5_dom"/>
</dbReference>
<dbReference type="GO" id="GO:1904680">
    <property type="term" value="F:peptide transmembrane transporter activity"/>
    <property type="evidence" value="ECO:0007669"/>
    <property type="project" value="TreeGrafter"/>
</dbReference>
<evidence type="ECO:0000313" key="8">
    <source>
        <dbReference type="EMBL" id="GGS28153.1"/>
    </source>
</evidence>
<sequence length="586" mass="63754">MRIVVAAAVAVAGFAPVAQAQEEAPRGDVTLRVAVTQEIDSLNPFLSITRTGTDVLRTAFEQLTTYDAATLAPVPALAERWEPSADKLTWRFTLRDGAVWSDGRPITARDAAFTFDLMMRDETARTANGNFVALFESVTAEDERTLVVRTRSPQATMTALDVPIVPEHVWADLDPGAPPTFPMVGSGPFVITEFKEGQYTRLVANDRYWRGRPRIDRLDFVYYRNSDAAVAALRNGEVDLVNRLTPAQFDELADEPGVSRNKAKGKRFNEILMNPGAADSAGNPIGDGHPALRDPVLRRAIAQSIDTRTLVEKVWGGYGEPGSGYIPPVFADFHWSTSRPFDIAGANADLDAAGYARGPDGVRVDPRSGRPLALRLLAHAGTNFDEQSAPYIKGWLGELGIAVQVQAVSDTKVNEATTRGTFDLAYSGWSANPDPDYVLSLQTCAARPGADGKGATPDSFLCDETYDALYAQQVAEFDRGRRAELVKRMQQRLHELAPMVILGYDDMLEAWRSDRFAAFQVSPDPGGPIMNQQSYWGYYSATPIARAEEGGNTGLVLGAVGGGVVLLAGVGWWLARRRAASADERE</sequence>
<reference evidence="8" key="2">
    <citation type="submission" date="2020-09" db="EMBL/GenBank/DDBJ databases">
        <authorList>
            <person name="Sun Q."/>
            <person name="Ohkuma M."/>
        </authorList>
    </citation>
    <scope>NUCLEOTIDE SEQUENCE</scope>
    <source>
        <strain evidence="8">JCM 3276</strain>
    </source>
</reference>
<dbReference type="PANTHER" id="PTHR30290:SF10">
    <property type="entry name" value="PERIPLASMIC OLIGOPEPTIDE-BINDING PROTEIN-RELATED"/>
    <property type="match status" value="1"/>
</dbReference>
<comment type="caution">
    <text evidence="8">The sequence shown here is derived from an EMBL/GenBank/DDBJ whole genome shotgun (WGS) entry which is preliminary data.</text>
</comment>
<evidence type="ECO:0000259" key="7">
    <source>
        <dbReference type="Pfam" id="PF00496"/>
    </source>
</evidence>
<evidence type="ECO:0000256" key="1">
    <source>
        <dbReference type="ARBA" id="ARBA00004196"/>
    </source>
</evidence>
<keyword evidence="5" id="KW-0472">Membrane</keyword>
<dbReference type="GO" id="GO:0030313">
    <property type="term" value="C:cell envelope"/>
    <property type="evidence" value="ECO:0007669"/>
    <property type="project" value="UniProtKB-SubCell"/>
</dbReference>
<proteinExistence type="inferred from homology"/>
<dbReference type="Proteomes" id="UP000660680">
    <property type="component" value="Unassembled WGS sequence"/>
</dbReference>
<name>A0A918GE71_9PSEU</name>
<organism evidence="8 9">
    <name type="scientific">Actinokineospora fastidiosa</name>
    <dbReference type="NCBI Taxonomy" id="1816"/>
    <lineage>
        <taxon>Bacteria</taxon>
        <taxon>Bacillati</taxon>
        <taxon>Actinomycetota</taxon>
        <taxon>Actinomycetes</taxon>
        <taxon>Pseudonocardiales</taxon>
        <taxon>Pseudonocardiaceae</taxon>
        <taxon>Actinokineospora</taxon>
    </lineage>
</organism>
<evidence type="ECO:0000256" key="5">
    <source>
        <dbReference type="SAM" id="Phobius"/>
    </source>
</evidence>
<keyword evidence="4 6" id="KW-0732">Signal</keyword>
<dbReference type="RefSeq" id="WP_229786792.1">
    <property type="nucleotide sequence ID" value="NZ_BMRB01000002.1"/>
</dbReference>
<dbReference type="Gene3D" id="3.40.190.10">
    <property type="entry name" value="Periplasmic binding protein-like II"/>
    <property type="match status" value="1"/>
</dbReference>
<comment type="subcellular location">
    <subcellularLocation>
        <location evidence="1">Cell envelope</location>
    </subcellularLocation>
</comment>
<dbReference type="GO" id="GO:0042597">
    <property type="term" value="C:periplasmic space"/>
    <property type="evidence" value="ECO:0007669"/>
    <property type="project" value="UniProtKB-ARBA"/>
</dbReference>
<dbReference type="SUPFAM" id="SSF53850">
    <property type="entry name" value="Periplasmic binding protein-like II"/>
    <property type="match status" value="1"/>
</dbReference>
<dbReference type="InterPro" id="IPR030678">
    <property type="entry name" value="Peptide/Ni-bd"/>
</dbReference>
<evidence type="ECO:0000256" key="6">
    <source>
        <dbReference type="SAM" id="SignalP"/>
    </source>
</evidence>
<keyword evidence="5" id="KW-0812">Transmembrane</keyword>
<feature type="domain" description="Solute-binding protein family 5" evidence="7">
    <location>
        <begin position="73"/>
        <end position="442"/>
    </location>
</feature>
<dbReference type="AlphaFoldDB" id="A0A918GE71"/>
<dbReference type="GO" id="GO:0015833">
    <property type="term" value="P:peptide transport"/>
    <property type="evidence" value="ECO:0007669"/>
    <property type="project" value="TreeGrafter"/>
</dbReference>
<feature type="transmembrane region" description="Helical" evidence="5">
    <location>
        <begin position="555"/>
        <end position="575"/>
    </location>
</feature>
<comment type="similarity">
    <text evidence="2">Belongs to the bacterial solute-binding protein 5 family.</text>
</comment>
<keyword evidence="3" id="KW-0813">Transport</keyword>
<accession>A0A918GE71</accession>
<dbReference type="Gene3D" id="3.10.105.10">
    <property type="entry name" value="Dipeptide-binding Protein, Domain 3"/>
    <property type="match status" value="1"/>
</dbReference>
<dbReference type="Pfam" id="PF00496">
    <property type="entry name" value="SBP_bac_5"/>
    <property type="match status" value="1"/>
</dbReference>
<evidence type="ECO:0000256" key="3">
    <source>
        <dbReference type="ARBA" id="ARBA00022448"/>
    </source>
</evidence>
<dbReference type="GO" id="GO:0043190">
    <property type="term" value="C:ATP-binding cassette (ABC) transporter complex"/>
    <property type="evidence" value="ECO:0007669"/>
    <property type="project" value="InterPro"/>
</dbReference>
<dbReference type="CDD" id="cd00995">
    <property type="entry name" value="PBP2_NikA_DppA_OppA_like"/>
    <property type="match status" value="1"/>
</dbReference>
<protein>
    <submittedName>
        <fullName evidence="8">Peptide ABC transporter substrate-binding protein</fullName>
    </submittedName>
</protein>